<feature type="transmembrane region" description="Helical" evidence="5">
    <location>
        <begin position="47"/>
        <end position="72"/>
    </location>
</feature>
<feature type="transmembrane region" description="Helical" evidence="5">
    <location>
        <begin position="141"/>
        <end position="162"/>
    </location>
</feature>
<dbReference type="GO" id="GO:0016765">
    <property type="term" value="F:transferase activity, transferring alkyl or aryl (other than methyl) groups"/>
    <property type="evidence" value="ECO:0007669"/>
    <property type="project" value="InterPro"/>
</dbReference>
<dbReference type="GO" id="GO:0009247">
    <property type="term" value="P:glycolipid biosynthetic process"/>
    <property type="evidence" value="ECO:0007669"/>
    <property type="project" value="TreeGrafter"/>
</dbReference>
<dbReference type="EMBL" id="VSSQ01004620">
    <property type="protein sequence ID" value="MPM25969.1"/>
    <property type="molecule type" value="Genomic_DNA"/>
</dbReference>
<protein>
    <submittedName>
        <fullName evidence="6">Decaprenyl-phosphate phosphoribosyltransferase</fullName>
        <ecNumber evidence="6">2.4.2.45</ecNumber>
    </submittedName>
</protein>
<dbReference type="PANTHER" id="PTHR11048">
    <property type="entry name" value="PRENYLTRANSFERASES"/>
    <property type="match status" value="1"/>
</dbReference>
<feature type="transmembrane region" description="Helical" evidence="5">
    <location>
        <begin position="168"/>
        <end position="186"/>
    </location>
</feature>
<reference evidence="6" key="1">
    <citation type="submission" date="2019-08" db="EMBL/GenBank/DDBJ databases">
        <authorList>
            <person name="Kucharzyk K."/>
            <person name="Murdoch R.W."/>
            <person name="Higgins S."/>
            <person name="Loffler F."/>
        </authorList>
    </citation>
    <scope>NUCLEOTIDE SEQUENCE</scope>
</reference>
<accession>A0A644YCE6</accession>
<dbReference type="InterPro" id="IPR044878">
    <property type="entry name" value="UbiA_sf"/>
</dbReference>
<evidence type="ECO:0000256" key="2">
    <source>
        <dbReference type="ARBA" id="ARBA00022692"/>
    </source>
</evidence>
<dbReference type="NCBIfam" id="NF008978">
    <property type="entry name" value="PRK12324.1-4"/>
    <property type="match status" value="1"/>
</dbReference>
<keyword evidence="4 5" id="KW-0472">Membrane</keyword>
<keyword evidence="2 5" id="KW-0812">Transmembrane</keyword>
<evidence type="ECO:0000256" key="3">
    <source>
        <dbReference type="ARBA" id="ARBA00022989"/>
    </source>
</evidence>
<keyword evidence="3 5" id="KW-1133">Transmembrane helix</keyword>
<dbReference type="GO" id="GO:0016757">
    <property type="term" value="F:glycosyltransferase activity"/>
    <property type="evidence" value="ECO:0007669"/>
    <property type="project" value="UniProtKB-KW"/>
</dbReference>
<keyword evidence="6" id="KW-0808">Transferase</keyword>
<dbReference type="Pfam" id="PF01040">
    <property type="entry name" value="UbiA"/>
    <property type="match status" value="1"/>
</dbReference>
<feature type="transmembrane region" description="Helical" evidence="5">
    <location>
        <begin position="21"/>
        <end position="41"/>
    </location>
</feature>
<keyword evidence="6" id="KW-0328">Glycosyltransferase</keyword>
<evidence type="ECO:0000256" key="4">
    <source>
        <dbReference type="ARBA" id="ARBA00023136"/>
    </source>
</evidence>
<dbReference type="InterPro" id="IPR000537">
    <property type="entry name" value="UbiA_prenyltransferase"/>
</dbReference>
<gene>
    <name evidence="6" type="ORF">SDC9_72470</name>
</gene>
<evidence type="ECO:0000313" key="6">
    <source>
        <dbReference type="EMBL" id="MPM25969.1"/>
    </source>
</evidence>
<feature type="transmembrane region" description="Helical" evidence="5">
    <location>
        <begin position="303"/>
        <end position="320"/>
    </location>
</feature>
<dbReference type="EC" id="2.4.2.45" evidence="6"/>
<dbReference type="CDD" id="cd13963">
    <property type="entry name" value="PT_UbiA_2"/>
    <property type="match status" value="1"/>
</dbReference>
<feature type="transmembrane region" description="Helical" evidence="5">
    <location>
        <begin position="266"/>
        <end position="283"/>
    </location>
</feature>
<dbReference type="PANTHER" id="PTHR11048:SF5">
    <property type="entry name" value="DECAPRENYL-PHOSPHATE PHOSPHORIBOSYLTRANSFERASE"/>
    <property type="match status" value="1"/>
</dbReference>
<evidence type="ECO:0000256" key="5">
    <source>
        <dbReference type="SAM" id="Phobius"/>
    </source>
</evidence>
<proteinExistence type="predicted"/>
<organism evidence="6">
    <name type="scientific">bioreactor metagenome</name>
    <dbReference type="NCBI Taxonomy" id="1076179"/>
    <lineage>
        <taxon>unclassified sequences</taxon>
        <taxon>metagenomes</taxon>
        <taxon>ecological metagenomes</taxon>
    </lineage>
</organism>
<dbReference type="Gene3D" id="1.10.357.140">
    <property type="entry name" value="UbiA prenyltransferase"/>
    <property type="match status" value="1"/>
</dbReference>
<dbReference type="AlphaFoldDB" id="A0A644YCE6"/>
<feature type="transmembrane region" description="Helical" evidence="5">
    <location>
        <begin position="118"/>
        <end position="134"/>
    </location>
</feature>
<comment type="caution">
    <text evidence="6">The sequence shown here is derived from an EMBL/GenBank/DDBJ whole genome shotgun (WGS) entry which is preliminary data.</text>
</comment>
<evidence type="ECO:0000256" key="1">
    <source>
        <dbReference type="ARBA" id="ARBA00004141"/>
    </source>
</evidence>
<sequence length="321" mass="37201">MTNLKDSLLYLILKSCRPKQWLKNFAVYAALLFSGFLFYVPAGQVPYFFVVSFAFIIFSFLTSAIYLLNDIIDYESDRQHPFKKNRPIASGKLPIPLAIFLIVRFLAIVFFLSLGLPSFFKILLALYFVLQVFYSTRLKKYAIFDIISIALGFLIRVYAGAVVVNLHMSVWFLLTVISLSLFMAVGKRQSERTLLSTNKLEFSRESLKKYSTRLLDQYTAMFATASWLTYALFAFQNYPGEGVNTLYEKFPNLYFILPRTLQSQKLLMLTLPFVIFGIMRYLQLIYEENKGEAPEDVLLKDRTLLTTVFLFFILVVFIIYS</sequence>
<feature type="transmembrane region" description="Helical" evidence="5">
    <location>
        <begin position="93"/>
        <end position="112"/>
    </location>
</feature>
<comment type="subcellular location">
    <subcellularLocation>
        <location evidence="1">Membrane</location>
        <topology evidence="1">Multi-pass membrane protein</topology>
    </subcellularLocation>
</comment>
<dbReference type="InterPro" id="IPR039653">
    <property type="entry name" value="Prenyltransferase"/>
</dbReference>
<name>A0A644YCE6_9ZZZZ</name>
<dbReference type="GO" id="GO:0005886">
    <property type="term" value="C:plasma membrane"/>
    <property type="evidence" value="ECO:0007669"/>
    <property type="project" value="TreeGrafter"/>
</dbReference>